<dbReference type="Gene3D" id="3.10.20.30">
    <property type="match status" value="1"/>
</dbReference>
<keyword evidence="5" id="KW-1185">Reference proteome</keyword>
<gene>
    <name evidence="4" type="primary">moaD</name>
    <name evidence="4" type="ORF">GCM10007392_00170</name>
</gene>
<proteinExistence type="inferred from homology"/>
<evidence type="ECO:0000313" key="4">
    <source>
        <dbReference type="EMBL" id="GGX38039.1"/>
    </source>
</evidence>
<reference evidence="4" key="1">
    <citation type="journal article" date="2014" name="Int. J. Syst. Evol. Microbiol.">
        <title>Complete genome sequence of Corynebacterium casei LMG S-19264T (=DSM 44701T), isolated from a smear-ripened cheese.</title>
        <authorList>
            <consortium name="US DOE Joint Genome Institute (JGI-PGF)"/>
            <person name="Walter F."/>
            <person name="Albersmeier A."/>
            <person name="Kalinowski J."/>
            <person name="Ruckert C."/>
        </authorList>
    </citation>
    <scope>NUCLEOTIDE SEQUENCE</scope>
    <source>
        <strain evidence="4">KCTC 22169</strain>
    </source>
</reference>
<evidence type="ECO:0000256" key="2">
    <source>
        <dbReference type="ARBA" id="ARBA00024200"/>
    </source>
</evidence>
<dbReference type="RefSeq" id="WP_189606457.1">
    <property type="nucleotide sequence ID" value="NZ_BMXR01000001.1"/>
</dbReference>
<dbReference type="SUPFAM" id="SSF54285">
    <property type="entry name" value="MoaD/ThiS"/>
    <property type="match status" value="1"/>
</dbReference>
<dbReference type="Pfam" id="PF02597">
    <property type="entry name" value="ThiS"/>
    <property type="match status" value="1"/>
</dbReference>
<reference evidence="4" key="2">
    <citation type="submission" date="2020-09" db="EMBL/GenBank/DDBJ databases">
        <authorList>
            <person name="Sun Q."/>
            <person name="Kim S."/>
        </authorList>
    </citation>
    <scope>NUCLEOTIDE SEQUENCE</scope>
    <source>
        <strain evidence="4">KCTC 22169</strain>
    </source>
</reference>
<dbReference type="Proteomes" id="UP000626148">
    <property type="component" value="Unassembled WGS sequence"/>
</dbReference>
<name>A0A918JYS7_9GAMM</name>
<dbReference type="InterPro" id="IPR003749">
    <property type="entry name" value="ThiS/MoaD-like"/>
</dbReference>
<dbReference type="InterPro" id="IPR016155">
    <property type="entry name" value="Mopterin_synth/thiamin_S_b"/>
</dbReference>
<dbReference type="EMBL" id="BMXR01000001">
    <property type="protein sequence ID" value="GGX38039.1"/>
    <property type="molecule type" value="Genomic_DNA"/>
</dbReference>
<dbReference type="GO" id="GO:0006777">
    <property type="term" value="P:Mo-molybdopterin cofactor biosynthetic process"/>
    <property type="evidence" value="ECO:0007669"/>
    <property type="project" value="InterPro"/>
</dbReference>
<organism evidence="4 5">
    <name type="scientific">Saccharospirillum salsuginis</name>
    <dbReference type="NCBI Taxonomy" id="418750"/>
    <lineage>
        <taxon>Bacteria</taxon>
        <taxon>Pseudomonadati</taxon>
        <taxon>Pseudomonadota</taxon>
        <taxon>Gammaproteobacteria</taxon>
        <taxon>Oceanospirillales</taxon>
        <taxon>Saccharospirillaceae</taxon>
        <taxon>Saccharospirillum</taxon>
    </lineage>
</organism>
<protein>
    <recommendedName>
        <fullName evidence="3">Molybdopterin synthase sulfur carrier subunit</fullName>
    </recommendedName>
</protein>
<dbReference type="GO" id="GO:1990133">
    <property type="term" value="C:molybdopterin adenylyltransferase complex"/>
    <property type="evidence" value="ECO:0007669"/>
    <property type="project" value="TreeGrafter"/>
</dbReference>
<comment type="caution">
    <text evidence="4">The sequence shown here is derived from an EMBL/GenBank/DDBJ whole genome shotgun (WGS) entry which is preliminary data.</text>
</comment>
<dbReference type="PANTHER" id="PTHR33359:SF1">
    <property type="entry name" value="MOLYBDOPTERIN SYNTHASE SULFUR CARRIER SUBUNIT"/>
    <property type="match status" value="1"/>
</dbReference>
<dbReference type="CDD" id="cd00754">
    <property type="entry name" value="Ubl_MoaD"/>
    <property type="match status" value="1"/>
</dbReference>
<dbReference type="InterPro" id="IPR044672">
    <property type="entry name" value="MOCS2A"/>
</dbReference>
<evidence type="ECO:0000256" key="3">
    <source>
        <dbReference type="ARBA" id="ARBA00024247"/>
    </source>
</evidence>
<dbReference type="PANTHER" id="PTHR33359">
    <property type="entry name" value="MOLYBDOPTERIN SYNTHASE SULFUR CARRIER SUBUNIT"/>
    <property type="match status" value="1"/>
</dbReference>
<evidence type="ECO:0000313" key="5">
    <source>
        <dbReference type="Proteomes" id="UP000626148"/>
    </source>
</evidence>
<dbReference type="InterPro" id="IPR012675">
    <property type="entry name" value="Beta-grasp_dom_sf"/>
</dbReference>
<comment type="similarity">
    <text evidence="2">Belongs to the MoaD family.</text>
</comment>
<evidence type="ECO:0000256" key="1">
    <source>
        <dbReference type="ARBA" id="ARBA00022741"/>
    </source>
</evidence>
<dbReference type="AlphaFoldDB" id="A0A918JYS7"/>
<sequence length="83" mass="9005">MSTIQLKFFARLREELNTAELDVPAAQAPDLDALVGWLVNEHPDWKPSLEAPLLRAVNQEMVNGNPALKAGDEVALFPPVTGG</sequence>
<dbReference type="GO" id="GO:0000166">
    <property type="term" value="F:nucleotide binding"/>
    <property type="evidence" value="ECO:0007669"/>
    <property type="project" value="UniProtKB-KW"/>
</dbReference>
<accession>A0A918JYS7</accession>
<keyword evidence="1" id="KW-0547">Nucleotide-binding</keyword>